<dbReference type="AlphaFoldDB" id="A0A2H9T152"/>
<reference evidence="2" key="1">
    <citation type="submission" date="2017-09" db="EMBL/GenBank/DDBJ databases">
        <title>Depth-based differentiation of microbial function through sediment-hosted aquifers and enrichment of novel symbionts in the deep terrestrial subsurface.</title>
        <authorList>
            <person name="Probst A.J."/>
            <person name="Ladd B."/>
            <person name="Jarett J.K."/>
            <person name="Geller-Mcgrath D.E."/>
            <person name="Sieber C.M.K."/>
            <person name="Emerson J.B."/>
            <person name="Anantharaman K."/>
            <person name="Thomas B.C."/>
            <person name="Malmstrom R."/>
            <person name="Stieglmeier M."/>
            <person name="Klingl A."/>
            <person name="Woyke T."/>
            <person name="Ryan C.M."/>
            <person name="Banfield J.F."/>
        </authorList>
    </citation>
    <scope>NUCLEOTIDE SEQUENCE [LARGE SCALE GENOMIC DNA]</scope>
</reference>
<dbReference type="Proteomes" id="UP000236946">
    <property type="component" value="Unassembled WGS sequence"/>
</dbReference>
<name>A0A2H9T152_9BACT</name>
<dbReference type="EMBL" id="PFEN01000038">
    <property type="protein sequence ID" value="PJE69445.1"/>
    <property type="molecule type" value="Genomic_DNA"/>
</dbReference>
<gene>
    <name evidence="1" type="ORF">COU98_02020</name>
</gene>
<evidence type="ECO:0000313" key="1">
    <source>
        <dbReference type="EMBL" id="PJE69445.1"/>
    </source>
</evidence>
<protein>
    <submittedName>
        <fullName evidence="1">Uncharacterized protein</fullName>
    </submittedName>
</protein>
<organism evidence="1 2">
    <name type="scientific">Candidatus Staskawiczbacteria bacterium CG10_big_fil_rev_8_21_14_0_10_38_10</name>
    <dbReference type="NCBI Taxonomy" id="1974891"/>
    <lineage>
        <taxon>Bacteria</taxon>
        <taxon>Candidatus Staskawicziibacteriota</taxon>
    </lineage>
</organism>
<comment type="caution">
    <text evidence="1">The sequence shown here is derived from an EMBL/GenBank/DDBJ whole genome shotgun (WGS) entry which is preliminary data.</text>
</comment>
<sequence length="198" mass="22866">MKNLVFIKKFELGMALKIGVIAPTNIKKLSKLTNKSVSFFIDKTKEIGKILAEIDCELWVNSDKGIIFEIAKSYKKNKGKKLVVLYPGKGEPWPNIHTEPYKRYADELRKEKNWFWANYNIIALTDICICAGLSAGVLSELAYIKWNCQLKRGNLRKLIAIKELLRSKKLPPEIEVDIKDKLIYIKRVEQLKKTIKNI</sequence>
<proteinExistence type="predicted"/>
<dbReference type="Gene3D" id="3.40.50.450">
    <property type="match status" value="1"/>
</dbReference>
<accession>A0A2H9T152</accession>
<evidence type="ECO:0000313" key="2">
    <source>
        <dbReference type="Proteomes" id="UP000236946"/>
    </source>
</evidence>